<keyword evidence="1" id="KW-0472">Membrane</keyword>
<accession>A0A916VJK0</accession>
<evidence type="ECO:0000313" key="2">
    <source>
        <dbReference type="EMBL" id="GFZ79488.1"/>
    </source>
</evidence>
<sequence length="96" mass="10373">MNLSAPRLIALVAAALIGGYFTAISSGIFAGSLFGLIWGTPRSEAALTGHLLSFISYAFIVIWVFHDRRPLFVWSILSVITLLMTTIGMWLGGMLA</sequence>
<keyword evidence="1" id="KW-0812">Transmembrane</keyword>
<keyword evidence="1" id="KW-1133">Transmembrane helix</keyword>
<organism evidence="2 3">
    <name type="scientific">Pseudohongiella nitratireducens</name>
    <dbReference type="NCBI Taxonomy" id="1768907"/>
    <lineage>
        <taxon>Bacteria</taxon>
        <taxon>Pseudomonadati</taxon>
        <taxon>Pseudomonadota</taxon>
        <taxon>Gammaproteobacteria</taxon>
        <taxon>Pseudomonadales</taxon>
        <taxon>Pseudohongiellaceae</taxon>
        <taxon>Pseudohongiella</taxon>
    </lineage>
</organism>
<reference evidence="2" key="1">
    <citation type="journal article" date="2014" name="Int. J. Syst. Evol. Microbiol.">
        <title>Complete genome sequence of Corynebacterium casei LMG S-19264T (=DSM 44701T), isolated from a smear-ripened cheese.</title>
        <authorList>
            <consortium name="US DOE Joint Genome Institute (JGI-PGF)"/>
            <person name="Walter F."/>
            <person name="Albersmeier A."/>
            <person name="Kalinowski J."/>
            <person name="Ruckert C."/>
        </authorList>
    </citation>
    <scope>NUCLEOTIDE SEQUENCE</scope>
    <source>
        <strain evidence="2">CGMCC 1.15425</strain>
    </source>
</reference>
<name>A0A916VJK0_9GAMM</name>
<dbReference type="RefSeq" id="WP_068810036.1">
    <property type="nucleotide sequence ID" value="NZ_BMIY01000010.1"/>
</dbReference>
<evidence type="ECO:0000313" key="3">
    <source>
        <dbReference type="Proteomes" id="UP000627715"/>
    </source>
</evidence>
<evidence type="ECO:0008006" key="4">
    <source>
        <dbReference type="Google" id="ProtNLM"/>
    </source>
</evidence>
<dbReference type="AlphaFoldDB" id="A0A916VJK0"/>
<gene>
    <name evidence="2" type="ORF">GCM10011403_23150</name>
</gene>
<dbReference type="OrthoDB" id="1684279at2"/>
<dbReference type="EMBL" id="BMIY01000010">
    <property type="protein sequence ID" value="GFZ79488.1"/>
    <property type="molecule type" value="Genomic_DNA"/>
</dbReference>
<evidence type="ECO:0000256" key="1">
    <source>
        <dbReference type="SAM" id="Phobius"/>
    </source>
</evidence>
<comment type="caution">
    <text evidence="2">The sequence shown here is derived from an EMBL/GenBank/DDBJ whole genome shotgun (WGS) entry which is preliminary data.</text>
</comment>
<feature type="transmembrane region" description="Helical" evidence="1">
    <location>
        <begin position="46"/>
        <end position="65"/>
    </location>
</feature>
<keyword evidence="3" id="KW-1185">Reference proteome</keyword>
<proteinExistence type="predicted"/>
<dbReference type="Proteomes" id="UP000627715">
    <property type="component" value="Unassembled WGS sequence"/>
</dbReference>
<reference evidence="2" key="2">
    <citation type="submission" date="2020-09" db="EMBL/GenBank/DDBJ databases">
        <authorList>
            <person name="Sun Q."/>
            <person name="Zhou Y."/>
        </authorList>
    </citation>
    <scope>NUCLEOTIDE SEQUENCE</scope>
    <source>
        <strain evidence="2">CGMCC 1.15425</strain>
    </source>
</reference>
<protein>
    <recommendedName>
        <fullName evidence="4">DUF3649 domain-containing protein</fullName>
    </recommendedName>
</protein>
<feature type="transmembrane region" description="Helical" evidence="1">
    <location>
        <begin position="72"/>
        <end position="91"/>
    </location>
</feature>